<evidence type="ECO:0000313" key="3">
    <source>
        <dbReference type="EMBL" id="KAB1063972.1"/>
    </source>
</evidence>
<reference evidence="3 4" key="1">
    <citation type="submission" date="2019-09" db="EMBL/GenBank/DDBJ databases">
        <title>Genomes of Cryomorphaceae.</title>
        <authorList>
            <person name="Bowman J.P."/>
        </authorList>
    </citation>
    <scope>NUCLEOTIDE SEQUENCE [LARGE SCALE GENOMIC DNA]</scope>
    <source>
        <strain evidence="3 4">KCTC 52047</strain>
    </source>
</reference>
<dbReference type="CDD" id="cd05233">
    <property type="entry name" value="SDR_c"/>
    <property type="match status" value="1"/>
</dbReference>
<dbReference type="GO" id="GO:0016491">
    <property type="term" value="F:oxidoreductase activity"/>
    <property type="evidence" value="ECO:0007669"/>
    <property type="project" value="UniProtKB-KW"/>
</dbReference>
<dbReference type="Pfam" id="PF13561">
    <property type="entry name" value="adh_short_C2"/>
    <property type="match status" value="1"/>
</dbReference>
<evidence type="ECO:0000256" key="1">
    <source>
        <dbReference type="ARBA" id="ARBA00006484"/>
    </source>
</evidence>
<comment type="similarity">
    <text evidence="1">Belongs to the short-chain dehydrogenases/reductases (SDR) family.</text>
</comment>
<evidence type="ECO:0000313" key="4">
    <source>
        <dbReference type="Proteomes" id="UP000435357"/>
    </source>
</evidence>
<protein>
    <submittedName>
        <fullName evidence="3">SDR family oxidoreductase</fullName>
    </submittedName>
</protein>
<sequence>MNYLVVGGSSGIGLALTKKLAGEGHTVYVASRTSDNLDGIENVYHLEIDVTKDFEISGLPDKLHGMAYCPGSINLKPFHRLKVDDFQNDFEINVLGAIKLTQQVLDQLKAGKGSLVFFSTVASKLGMPFHASVAIAKSGVEGLAKTIAAEYAPKIRANVIAPSLTDTPMAEKLLNNDKKRESSNERHPLKRVGTPDELADMAAFLLSDKSSWITGQVIGLDGGMGSVKI</sequence>
<dbReference type="RefSeq" id="WP_151168019.1">
    <property type="nucleotide sequence ID" value="NZ_WACR01000006.1"/>
</dbReference>
<gene>
    <name evidence="3" type="ORF">F3059_08015</name>
</gene>
<comment type="caution">
    <text evidence="3">The sequence shown here is derived from an EMBL/GenBank/DDBJ whole genome shotgun (WGS) entry which is preliminary data.</text>
</comment>
<evidence type="ECO:0000256" key="2">
    <source>
        <dbReference type="ARBA" id="ARBA00023002"/>
    </source>
</evidence>
<keyword evidence="2" id="KW-0560">Oxidoreductase</keyword>
<organism evidence="3 4">
    <name type="scientific">Salibacter halophilus</name>
    <dbReference type="NCBI Taxonomy" id="1803916"/>
    <lineage>
        <taxon>Bacteria</taxon>
        <taxon>Pseudomonadati</taxon>
        <taxon>Bacteroidota</taxon>
        <taxon>Flavobacteriia</taxon>
        <taxon>Flavobacteriales</taxon>
        <taxon>Salibacteraceae</taxon>
        <taxon>Salibacter</taxon>
    </lineage>
</organism>
<dbReference type="PANTHER" id="PTHR43477:SF1">
    <property type="entry name" value="DIHYDROANTICAPSIN 7-DEHYDROGENASE"/>
    <property type="match status" value="1"/>
</dbReference>
<dbReference type="InterPro" id="IPR002347">
    <property type="entry name" value="SDR_fam"/>
</dbReference>
<dbReference type="InterPro" id="IPR036291">
    <property type="entry name" value="NAD(P)-bd_dom_sf"/>
</dbReference>
<name>A0A6N6M6E7_9FLAO</name>
<dbReference type="Proteomes" id="UP000435357">
    <property type="component" value="Unassembled WGS sequence"/>
</dbReference>
<proteinExistence type="inferred from homology"/>
<dbReference type="SUPFAM" id="SSF51735">
    <property type="entry name" value="NAD(P)-binding Rossmann-fold domains"/>
    <property type="match status" value="1"/>
</dbReference>
<dbReference type="EMBL" id="WACR01000006">
    <property type="protein sequence ID" value="KAB1063972.1"/>
    <property type="molecule type" value="Genomic_DNA"/>
</dbReference>
<dbReference type="PRINTS" id="PR00081">
    <property type="entry name" value="GDHRDH"/>
</dbReference>
<dbReference type="AlphaFoldDB" id="A0A6N6M6E7"/>
<dbReference type="Gene3D" id="3.40.50.720">
    <property type="entry name" value="NAD(P)-binding Rossmann-like Domain"/>
    <property type="match status" value="1"/>
</dbReference>
<dbReference type="InterPro" id="IPR051122">
    <property type="entry name" value="SDR_DHRS6-like"/>
</dbReference>
<keyword evidence="4" id="KW-1185">Reference proteome</keyword>
<accession>A0A6N6M6E7</accession>
<dbReference type="PANTHER" id="PTHR43477">
    <property type="entry name" value="DIHYDROANTICAPSIN 7-DEHYDROGENASE"/>
    <property type="match status" value="1"/>
</dbReference>
<dbReference type="OrthoDB" id="9803333at2"/>